<dbReference type="Pfam" id="PF00708">
    <property type="entry name" value="Acylphosphatase"/>
    <property type="match status" value="1"/>
</dbReference>
<feature type="domain" description="YrdC-like" evidence="12">
    <location>
        <begin position="220"/>
        <end position="405"/>
    </location>
</feature>
<proteinExistence type="inferred from homology"/>
<evidence type="ECO:0000313" key="13">
    <source>
        <dbReference type="EMBL" id="MFM0593474.1"/>
    </source>
</evidence>
<feature type="compositionally biased region" description="Polar residues" evidence="10">
    <location>
        <begin position="1"/>
        <end position="14"/>
    </location>
</feature>
<comment type="similarity">
    <text evidence="2 8">Belongs to the carbamoyltransferase HypF family.</text>
</comment>
<feature type="region of interest" description="Disordered" evidence="10">
    <location>
        <begin position="1"/>
        <end position="24"/>
    </location>
</feature>
<feature type="domain" description="Acylphosphatase-like" evidence="11">
    <location>
        <begin position="23"/>
        <end position="110"/>
    </location>
</feature>
<evidence type="ECO:0000256" key="6">
    <source>
        <dbReference type="ARBA" id="ARBA00022833"/>
    </source>
</evidence>
<dbReference type="SUPFAM" id="SSF55821">
    <property type="entry name" value="YrdC/RibB"/>
    <property type="match status" value="1"/>
</dbReference>
<evidence type="ECO:0000256" key="3">
    <source>
        <dbReference type="ARBA" id="ARBA00022598"/>
    </source>
</evidence>
<dbReference type="Gene3D" id="3.30.110.120">
    <property type="match status" value="1"/>
</dbReference>
<dbReference type="InterPro" id="IPR017968">
    <property type="entry name" value="Acylphosphatase_CS"/>
</dbReference>
<comment type="catalytic activity">
    <reaction evidence="9">
        <text>an acyl phosphate + H2O = a carboxylate + phosphate + H(+)</text>
        <dbReference type="Rhea" id="RHEA:14965"/>
        <dbReference type="ChEBI" id="CHEBI:15377"/>
        <dbReference type="ChEBI" id="CHEBI:15378"/>
        <dbReference type="ChEBI" id="CHEBI:29067"/>
        <dbReference type="ChEBI" id="CHEBI:43474"/>
        <dbReference type="ChEBI" id="CHEBI:59918"/>
        <dbReference type="EC" id="3.6.1.7"/>
    </reaction>
</comment>
<dbReference type="InterPro" id="IPR006070">
    <property type="entry name" value="Sua5-like_dom"/>
</dbReference>
<organism evidence="13 14">
    <name type="scientific">Paraburkholderia dilworthii</name>
    <dbReference type="NCBI Taxonomy" id="948106"/>
    <lineage>
        <taxon>Bacteria</taxon>
        <taxon>Pseudomonadati</taxon>
        <taxon>Pseudomonadota</taxon>
        <taxon>Betaproteobacteria</taxon>
        <taxon>Burkholderiales</taxon>
        <taxon>Burkholderiaceae</taxon>
        <taxon>Paraburkholderia</taxon>
    </lineage>
</organism>
<dbReference type="Pfam" id="PF22521">
    <property type="entry name" value="HypF_C_2"/>
    <property type="match status" value="1"/>
</dbReference>
<name>A0ABW9D620_9BURK</name>
<dbReference type="GO" id="GO:0016874">
    <property type="term" value="F:ligase activity"/>
    <property type="evidence" value="ECO:0007669"/>
    <property type="project" value="UniProtKB-KW"/>
</dbReference>
<dbReference type="PIRSF" id="PIRSF006256">
    <property type="entry name" value="CMPcnvr_hdrg_mat"/>
    <property type="match status" value="1"/>
</dbReference>
<dbReference type="PANTHER" id="PTHR42959">
    <property type="entry name" value="CARBAMOYLTRANSFERASE"/>
    <property type="match status" value="1"/>
</dbReference>
<comment type="pathway">
    <text evidence="1 8">Protein modification; [NiFe] hydrogenase maturation.</text>
</comment>
<evidence type="ECO:0000259" key="11">
    <source>
        <dbReference type="PROSITE" id="PS51160"/>
    </source>
</evidence>
<dbReference type="PROSITE" id="PS51160">
    <property type="entry name" value="ACYLPHOSPHATASE_3"/>
    <property type="match status" value="1"/>
</dbReference>
<comment type="function">
    <text evidence="8">Involved in the maturation of [NiFe] hydrogenases. Along with HypE, it catalyzes the synthesis of the CN ligands of the active site iron of [NiFe]-hydrogenases. HypF functions as a carbamoyl transferase using carbamoylphosphate as a substrate and transferring the carboxamido moiety in an ATP-dependent reaction to the thiolate of the C-terminal cysteine of HypE yielding a protein-S-carboxamide.</text>
</comment>
<dbReference type="InterPro" id="IPR055128">
    <property type="entry name" value="HypF_C_2"/>
</dbReference>
<dbReference type="InterPro" id="IPR004421">
    <property type="entry name" value="Carbamoyltransferase_HypF"/>
</dbReference>
<keyword evidence="5" id="KW-0863">Zinc-finger</keyword>
<evidence type="ECO:0000256" key="10">
    <source>
        <dbReference type="SAM" id="MobiDB-lite"/>
    </source>
</evidence>
<comment type="catalytic activity">
    <reaction evidence="7 8">
        <text>C-terminal L-cysteinyl-[HypE protein] + carbamoyl phosphate + ATP + H2O = C-terminal S-carboxamide-L-cysteinyl-[HypE protein] + AMP + phosphate + diphosphate + H(+)</text>
        <dbReference type="Rhea" id="RHEA:55636"/>
        <dbReference type="Rhea" id="RHEA-COMP:14247"/>
        <dbReference type="Rhea" id="RHEA-COMP:14392"/>
        <dbReference type="ChEBI" id="CHEBI:15377"/>
        <dbReference type="ChEBI" id="CHEBI:15378"/>
        <dbReference type="ChEBI" id="CHEBI:30616"/>
        <dbReference type="ChEBI" id="CHEBI:33019"/>
        <dbReference type="ChEBI" id="CHEBI:43474"/>
        <dbReference type="ChEBI" id="CHEBI:58228"/>
        <dbReference type="ChEBI" id="CHEBI:76913"/>
        <dbReference type="ChEBI" id="CHEBI:139126"/>
        <dbReference type="ChEBI" id="CHEBI:456215"/>
    </reaction>
</comment>
<feature type="active site" evidence="9">
    <location>
        <position position="56"/>
    </location>
</feature>
<dbReference type="NCBIfam" id="TIGR00143">
    <property type="entry name" value="hypF"/>
    <property type="match status" value="1"/>
</dbReference>
<sequence>MSTHAQPAGPSSTQLPPLGGPPGEEIRVRGLVQGVGFRPTVWRIAHACGVVGDVRNDSDGVLIHAWGDAWTLQRFIESLSTECPPLARIDAIERHQLNEAAEASDFRIVPSEGGPVHTGVTPDAVVCADCAADIADPANRRYRYPFTNCTHCGPRLSIVQAIPYDRANTTMAAFAMCDACRAEYDDPADRRFHAQPVACPACGPRVWLETRDGGRRVEGEDPCRAASLLLRHGSIVAIKGLGGFQLACDAADEVAVARLRRLKRRERKPFALMARDLQAVRRYCTPNQTERELLANAAGPIVILRANGPECVAASVAPGVGTLGFMLPSTPLHRLLMESLEGALVVTSGNTSDEPPCIDNADARARLGRIADVFLMHDRDIARRVDDSVARVVQGTPRMLRRARGYAPAPLLLPEGFADTPAVLAMGGELKNTFCLARDTQAIVSHHLGDLADALTYADYRRAIAQYLRLFDHEPQVIALDSHPEYLSRKIGYELAQAMQVPAVEVQHHHAHLAACMAENGVPFDALPMLGVALDGLGYGDDGTLWGGEFMLADYRGYTRLGRFKPVAMPGGTRAIDEPWRNAYAQLRAAFDWQGLTRQYGGLDIVRFLSHRPRAALDTMIAQRVNSPLSSSVGRLFDAVAATVGICRERVLYEGQAAIELEALVDPRALRDDSDAHAYPFEIVSTAPDGLRCIEPRPMWEALLDDLLRGVPVPLIAARFHKGLAIAIERMVEGLADLLSGPADTRSVALSGGVFQNRVLFEQVVTRLDAAGFRVLTHRQVPANDGGLSLGQAVVAAARGR</sequence>
<dbReference type="EMBL" id="JAQQBZ010000005">
    <property type="protein sequence ID" value="MFM0593474.1"/>
    <property type="molecule type" value="Genomic_DNA"/>
</dbReference>
<dbReference type="Gene3D" id="3.30.420.40">
    <property type="match status" value="1"/>
</dbReference>
<dbReference type="PROSITE" id="PS51163">
    <property type="entry name" value="YRDC"/>
    <property type="match status" value="1"/>
</dbReference>
<evidence type="ECO:0000256" key="7">
    <source>
        <dbReference type="ARBA" id="ARBA00048220"/>
    </source>
</evidence>
<evidence type="ECO:0000256" key="8">
    <source>
        <dbReference type="PIRNR" id="PIRNR006256"/>
    </source>
</evidence>
<feature type="active site" evidence="9">
    <location>
        <position position="38"/>
    </location>
</feature>
<dbReference type="Proteomes" id="UP001629367">
    <property type="component" value="Unassembled WGS sequence"/>
</dbReference>
<accession>A0ABW9D620</accession>
<keyword evidence="14" id="KW-1185">Reference proteome</keyword>
<dbReference type="RefSeq" id="WP_408211516.1">
    <property type="nucleotide sequence ID" value="NZ_JAQQBZ010000005.1"/>
</dbReference>
<dbReference type="Gene3D" id="3.30.420.360">
    <property type="match status" value="1"/>
</dbReference>
<protein>
    <recommendedName>
        <fullName evidence="8">Carbamoyltransferase HypF</fullName>
        <ecNumber evidence="8">6.2.-.-</ecNumber>
    </recommendedName>
</protein>
<evidence type="ECO:0000259" key="12">
    <source>
        <dbReference type="PROSITE" id="PS51163"/>
    </source>
</evidence>
<dbReference type="PROSITE" id="PS00150">
    <property type="entry name" value="ACYLPHOSPHATASE_1"/>
    <property type="match status" value="1"/>
</dbReference>
<evidence type="ECO:0000313" key="14">
    <source>
        <dbReference type="Proteomes" id="UP001629367"/>
    </source>
</evidence>
<dbReference type="InterPro" id="IPR051060">
    <property type="entry name" value="Carbamoyltrans_HypF-like"/>
</dbReference>
<dbReference type="InterPro" id="IPR001792">
    <property type="entry name" value="Acylphosphatase-like_dom"/>
</dbReference>
<dbReference type="InterPro" id="IPR011125">
    <property type="entry name" value="Znf_HypF"/>
</dbReference>
<dbReference type="EC" id="6.2.-.-" evidence="8"/>
<dbReference type="Pfam" id="PF17788">
    <property type="entry name" value="HypF_C"/>
    <property type="match status" value="1"/>
</dbReference>
<evidence type="ECO:0000256" key="9">
    <source>
        <dbReference type="PROSITE-ProRule" id="PRU00520"/>
    </source>
</evidence>
<evidence type="ECO:0000256" key="1">
    <source>
        <dbReference type="ARBA" id="ARBA00004711"/>
    </source>
</evidence>
<dbReference type="SUPFAM" id="SSF54975">
    <property type="entry name" value="Acylphosphatase/BLUF domain-like"/>
    <property type="match status" value="1"/>
</dbReference>
<evidence type="ECO:0000256" key="5">
    <source>
        <dbReference type="ARBA" id="ARBA00022771"/>
    </source>
</evidence>
<dbReference type="InterPro" id="IPR017945">
    <property type="entry name" value="DHBP_synth_RibB-like_a/b_dom"/>
</dbReference>
<dbReference type="Gene3D" id="3.90.870.50">
    <property type="match status" value="1"/>
</dbReference>
<evidence type="ECO:0000256" key="4">
    <source>
        <dbReference type="ARBA" id="ARBA00022723"/>
    </source>
</evidence>
<keyword evidence="6" id="KW-0862">Zinc</keyword>
<dbReference type="PANTHER" id="PTHR42959:SF1">
    <property type="entry name" value="CARBAMOYLTRANSFERASE HYPF"/>
    <property type="match status" value="1"/>
</dbReference>
<dbReference type="InterPro" id="IPR036046">
    <property type="entry name" value="Acylphosphatase-like_dom_sf"/>
</dbReference>
<evidence type="ECO:0000256" key="2">
    <source>
        <dbReference type="ARBA" id="ARBA00008097"/>
    </source>
</evidence>
<dbReference type="Pfam" id="PF01300">
    <property type="entry name" value="Sua5_yciO_yrdC"/>
    <property type="match status" value="1"/>
</dbReference>
<keyword evidence="4" id="KW-0479">Metal-binding</keyword>
<keyword evidence="3 13" id="KW-0436">Ligase</keyword>
<gene>
    <name evidence="13" type="primary">hypF</name>
    <name evidence="13" type="ORF">PQQ68_10600</name>
</gene>
<dbReference type="InterPro" id="IPR041440">
    <property type="entry name" value="HypF_C"/>
</dbReference>
<reference evidence="13 14" key="1">
    <citation type="journal article" date="2024" name="Chem. Sci.">
        <title>Discovery of megapolipeptins by genome mining of a Burkholderiales bacteria collection.</title>
        <authorList>
            <person name="Paulo B.S."/>
            <person name="Recchia M.J.J."/>
            <person name="Lee S."/>
            <person name="Fergusson C.H."/>
            <person name="Romanowski S.B."/>
            <person name="Hernandez A."/>
            <person name="Krull N."/>
            <person name="Liu D.Y."/>
            <person name="Cavanagh H."/>
            <person name="Bos A."/>
            <person name="Gray C.A."/>
            <person name="Murphy B.T."/>
            <person name="Linington R.G."/>
            <person name="Eustaquio A.S."/>
        </authorList>
    </citation>
    <scope>NUCLEOTIDE SEQUENCE [LARGE SCALE GENOMIC DNA]</scope>
    <source>
        <strain evidence="13 14">RL17-335-BIF-A</strain>
    </source>
</reference>
<keyword evidence="9" id="KW-0378">Hydrolase</keyword>
<dbReference type="Pfam" id="PF07503">
    <property type="entry name" value="zf-HYPF"/>
    <property type="match status" value="2"/>
</dbReference>
<comment type="caution">
    <text evidence="13">The sequence shown here is derived from an EMBL/GenBank/DDBJ whole genome shotgun (WGS) entry which is preliminary data.</text>
</comment>